<dbReference type="InterPro" id="IPR042231">
    <property type="entry name" value="Cho/carn_acyl_trans_2"/>
</dbReference>
<evidence type="ECO:0000259" key="6">
    <source>
        <dbReference type="Pfam" id="PF00755"/>
    </source>
</evidence>
<evidence type="ECO:0000256" key="1">
    <source>
        <dbReference type="ARBA" id="ARBA00005232"/>
    </source>
</evidence>
<reference evidence="7 8" key="1">
    <citation type="journal article" date="2018" name="MBio">
        <title>Comparative Genomics Reveals the Core Gene Toolbox for the Fungus-Insect Symbiosis.</title>
        <authorList>
            <person name="Wang Y."/>
            <person name="Stata M."/>
            <person name="Wang W."/>
            <person name="Stajich J.E."/>
            <person name="White M.M."/>
            <person name="Moncalvo J.M."/>
        </authorList>
    </citation>
    <scope>NUCLEOTIDE SEQUENCE [LARGE SCALE GENOMIC DNA]</scope>
    <source>
        <strain evidence="7 8">SWE-8-4</strain>
    </source>
</reference>
<keyword evidence="8" id="KW-1185">Reference proteome</keyword>
<dbReference type="PANTHER" id="PTHR22589:SF107">
    <property type="entry name" value="CHOLINE_CARNITINE ACYLTRANSFERASE DOMAIN-CONTAINING PROTEIN"/>
    <property type="match status" value="1"/>
</dbReference>
<dbReference type="PROSITE" id="PS00440">
    <property type="entry name" value="ACYLTRANSF_C_2"/>
    <property type="match status" value="1"/>
</dbReference>
<dbReference type="Proteomes" id="UP000245383">
    <property type="component" value="Unassembled WGS sequence"/>
</dbReference>
<dbReference type="STRING" id="133385.A0A2T9YFJ2"/>
<dbReference type="InterPro" id="IPR039551">
    <property type="entry name" value="Cho/carn_acyl_trans"/>
</dbReference>
<accession>A0A2T9YFJ2</accession>
<dbReference type="GO" id="GO:0016746">
    <property type="term" value="F:acyltransferase activity"/>
    <property type="evidence" value="ECO:0007669"/>
    <property type="project" value="UniProtKB-KW"/>
</dbReference>
<evidence type="ECO:0000256" key="5">
    <source>
        <dbReference type="RuleBase" id="RU003801"/>
    </source>
</evidence>
<proteinExistence type="inferred from homology"/>
<dbReference type="AlphaFoldDB" id="A0A2T9YFJ2"/>
<dbReference type="SUPFAM" id="SSF52777">
    <property type="entry name" value="CoA-dependent acyltransferases"/>
    <property type="match status" value="2"/>
</dbReference>
<evidence type="ECO:0000256" key="2">
    <source>
        <dbReference type="ARBA" id="ARBA00022679"/>
    </source>
</evidence>
<evidence type="ECO:0000313" key="7">
    <source>
        <dbReference type="EMBL" id="PVU91117.1"/>
    </source>
</evidence>
<dbReference type="OrthoDB" id="240216at2759"/>
<organism evidence="7 8">
    <name type="scientific">Smittium simulii</name>
    <dbReference type="NCBI Taxonomy" id="133385"/>
    <lineage>
        <taxon>Eukaryota</taxon>
        <taxon>Fungi</taxon>
        <taxon>Fungi incertae sedis</taxon>
        <taxon>Zoopagomycota</taxon>
        <taxon>Kickxellomycotina</taxon>
        <taxon>Harpellomycetes</taxon>
        <taxon>Harpellales</taxon>
        <taxon>Legeriomycetaceae</taxon>
        <taxon>Smittium</taxon>
    </lineage>
</organism>
<dbReference type="Gene3D" id="3.30.559.70">
    <property type="entry name" value="Choline/Carnitine o-acyltransferase, domain 2"/>
    <property type="match status" value="1"/>
</dbReference>
<comment type="similarity">
    <text evidence="1 5">Belongs to the carnitine/choline acetyltransferase family.</text>
</comment>
<dbReference type="Pfam" id="PF00755">
    <property type="entry name" value="Carn_acyltransf"/>
    <property type="match status" value="1"/>
</dbReference>
<gene>
    <name evidence="7" type="ORF">BB561_004561</name>
</gene>
<dbReference type="EMBL" id="MBFR01000219">
    <property type="protein sequence ID" value="PVU91117.1"/>
    <property type="molecule type" value="Genomic_DNA"/>
</dbReference>
<comment type="caution">
    <text evidence="7">The sequence shown here is derived from an EMBL/GenBank/DDBJ whole genome shotgun (WGS) entry which is preliminary data.</text>
</comment>
<sequence>MSQKEETFLYQDTLPRLPIPPVEHTISSYLDSLKPILSPQELKVSTEVARKFNDPSITQTRPDALKNQSVAQILQNRLISYEKTQQFHWLEKWWEEAAYLTWREPLIINSNYWLTFETLPFAYDKLNNPEFENSCINLSRKEKGYLVVTDAGFGEFQIRLAAAVANRSLDFSEIISNQSYPTEKAAGKAICMNQYLNLFGITRIPRTQCDQISKYKGRVEHFIIMAKNQLFKIPFYTKCGQRLLDGDLESLIFEAIMQVEKLPPSEVQPPVGILTAGHRDRWSVGFSKLTSDINSISFNTIEEIKKSAFLISLEDYYSPDVGGFGSWQRLVKNCAKVGHNRWFDKHINYVIDRNGNLGLNGEHSPVDAVVPAKLYDYIIRSILKSPITKNAKSKSILRVLGFANAEIPSPQHLKFDNVDSEIYNMINETEVEIKKIESHSISDTFLFKGFGANFIKKSKIAPDAFVQIMLQLTYFRLYQEFAPTYESASTRMYNRGRTDTIRSLSQENKDFVLTMCSNDCSNEQKYKMLTKAAEKHVKTSRLAAQGLGIDRHILGLKYSYLKLAPLPNEPKFPKEIADLFFNDPAMSKSSFWKLSTSGLFPNNTLVHTCFGCVPFPKCYGMNYTIMPDYIKFSIETKRGPGYEGSDLYKFIDQLNNSFLDTKNTIEKALNVSLNKNDPYYGASKTSRL</sequence>
<evidence type="ECO:0000313" key="8">
    <source>
        <dbReference type="Proteomes" id="UP000245383"/>
    </source>
</evidence>
<dbReference type="InterPro" id="IPR023213">
    <property type="entry name" value="CAT-like_dom_sf"/>
</dbReference>
<evidence type="ECO:0000256" key="4">
    <source>
        <dbReference type="PIRSR" id="PIRSR600542-1"/>
    </source>
</evidence>
<feature type="active site" description="Proton acceptor" evidence="4">
    <location>
        <position position="363"/>
    </location>
</feature>
<protein>
    <recommendedName>
        <fullName evidence="6">Choline/carnitine acyltransferase domain-containing protein</fullName>
    </recommendedName>
</protein>
<feature type="domain" description="Choline/carnitine acyltransferase" evidence="6">
    <location>
        <begin position="17"/>
        <end position="653"/>
    </location>
</feature>
<keyword evidence="2 5" id="KW-0808">Transferase</keyword>
<dbReference type="InterPro" id="IPR000542">
    <property type="entry name" value="Carn_acyl_trans"/>
</dbReference>
<dbReference type="Gene3D" id="3.30.559.10">
    <property type="entry name" value="Chloramphenicol acetyltransferase-like domain"/>
    <property type="match status" value="1"/>
</dbReference>
<keyword evidence="3 5" id="KW-0012">Acyltransferase</keyword>
<dbReference type="PANTHER" id="PTHR22589">
    <property type="entry name" value="CARNITINE O-ACYLTRANSFERASE"/>
    <property type="match status" value="1"/>
</dbReference>
<name>A0A2T9YFJ2_9FUNG</name>
<evidence type="ECO:0000256" key="3">
    <source>
        <dbReference type="ARBA" id="ARBA00023315"/>
    </source>
</evidence>